<dbReference type="PANTHER" id="PTHR42732:SF3">
    <property type="entry name" value="HYDROLASE"/>
    <property type="match status" value="1"/>
</dbReference>
<feature type="domain" description="Glycoside hydrolase family 2 immunoglobulin-like beta-sandwich" evidence="4">
    <location>
        <begin position="180"/>
        <end position="278"/>
    </location>
</feature>
<dbReference type="GO" id="GO:0005975">
    <property type="term" value="P:carbohydrate metabolic process"/>
    <property type="evidence" value="ECO:0007669"/>
    <property type="project" value="InterPro"/>
</dbReference>
<dbReference type="InterPro" id="IPR006104">
    <property type="entry name" value="Glyco_hydro_2_N"/>
</dbReference>
<sequence length="601" mass="69216">MNIPRPEYPRPQFERAEWLCLNGEWQFEIDNSDSGQARGLLESELKDRIQVPFCPESELSGIGNKDFMHAVWYHRTVDIPEAWAGQRILLHFQACDYDTTVWMDGVEVARHRGGFTPFTCDLGPIQGTKTIVVRARDDHRPAQPRGKQSQRYYDWGCFYTRTTGIWQTVWMEPVPQYALRRPRITPDVANSMFRLELPLSRSTTGLRLRAELSDQAGTVAQAECAADQDFSPRLDLTIPATRRRLWSPQDPHLYDLAIELLDEAGNVIDHARSYAGLRSVTINDKAIKINGETIFQRLVLDQGYYPDGVLTAPSDAALKQDIEMSLAVGFNGARLHQKVFEERFLYHADKMGYLVWGEFPDWGYEPRVSWLEDQSFTPTFVAQWLEELERDYNHPALIGWCGLNETRYDRQEGLTNLDEVTRAIFLAAKAMDTTRPVLDASGYAHRVPETDVYDSHDYLTSEDFWADFEHYKERHSHMDEGKPFINQRDGQDMSIAYQGQPYFVSEFGGIWWSENVEKGDQKSSWGYGTAPLSVEEFYKRFQALCDVLLDNPAMFGYCYTQLTDVSVEQNGLYTFARQTKFDNARLRAIQQRTAAIEAQSR</sequence>
<reference evidence="7 8" key="1">
    <citation type="submission" date="2019-01" db="EMBL/GenBank/DDBJ databases">
        <title>Draft genome sequence of Dictyobacter sp. Uno17.</title>
        <authorList>
            <person name="Wang C.M."/>
            <person name="Zheng Y."/>
            <person name="Sakai Y."/>
            <person name="Abe K."/>
            <person name="Yokota A."/>
            <person name="Yabe S."/>
        </authorList>
    </citation>
    <scope>NUCLEOTIDE SEQUENCE [LARGE SCALE GENOMIC DNA]</scope>
    <source>
        <strain evidence="7 8">Uno17</strain>
    </source>
</reference>
<evidence type="ECO:0000313" key="8">
    <source>
        <dbReference type="Proteomes" id="UP000322530"/>
    </source>
</evidence>
<dbReference type="Pfam" id="PF00703">
    <property type="entry name" value="Glyco_hydro_2"/>
    <property type="match status" value="1"/>
</dbReference>
<dbReference type="InterPro" id="IPR006102">
    <property type="entry name" value="Ig-like_GH2"/>
</dbReference>
<dbReference type="AlphaFoldDB" id="A0A5A5TIX3"/>
<dbReference type="InterPro" id="IPR013783">
    <property type="entry name" value="Ig-like_fold"/>
</dbReference>
<dbReference type="SUPFAM" id="SSF49785">
    <property type="entry name" value="Galactose-binding domain-like"/>
    <property type="match status" value="1"/>
</dbReference>
<dbReference type="PANTHER" id="PTHR42732">
    <property type="entry name" value="BETA-GALACTOSIDASE"/>
    <property type="match status" value="1"/>
</dbReference>
<accession>A0A5A5TIX3</accession>
<dbReference type="SUPFAM" id="SSF49303">
    <property type="entry name" value="beta-Galactosidase/glucuronidase domain"/>
    <property type="match status" value="1"/>
</dbReference>
<proteinExistence type="inferred from homology"/>
<dbReference type="SUPFAM" id="SSF51445">
    <property type="entry name" value="(Trans)glycosidases"/>
    <property type="match status" value="1"/>
</dbReference>
<keyword evidence="8" id="KW-1185">Reference proteome</keyword>
<keyword evidence="2 7" id="KW-0378">Hydrolase</keyword>
<evidence type="ECO:0000256" key="3">
    <source>
        <dbReference type="ARBA" id="ARBA00023295"/>
    </source>
</evidence>
<dbReference type="OrthoDB" id="9762066at2"/>
<evidence type="ECO:0000259" key="4">
    <source>
        <dbReference type="Pfam" id="PF00703"/>
    </source>
</evidence>
<dbReference type="Pfam" id="PF02836">
    <property type="entry name" value="Glyco_hydro_2_C"/>
    <property type="match status" value="1"/>
</dbReference>
<dbReference type="EMBL" id="BIXY01000107">
    <property type="protein sequence ID" value="GCF11367.1"/>
    <property type="molecule type" value="Genomic_DNA"/>
</dbReference>
<dbReference type="Gene3D" id="2.60.40.10">
    <property type="entry name" value="Immunoglobulins"/>
    <property type="match status" value="1"/>
</dbReference>
<organism evidence="7 8">
    <name type="scientific">Dictyobacter arantiisoli</name>
    <dbReference type="NCBI Taxonomy" id="2014874"/>
    <lineage>
        <taxon>Bacteria</taxon>
        <taxon>Bacillati</taxon>
        <taxon>Chloroflexota</taxon>
        <taxon>Ktedonobacteria</taxon>
        <taxon>Ktedonobacterales</taxon>
        <taxon>Dictyobacteraceae</taxon>
        <taxon>Dictyobacter</taxon>
    </lineage>
</organism>
<dbReference type="InterPro" id="IPR051913">
    <property type="entry name" value="GH2_Domain-Containing"/>
</dbReference>
<dbReference type="Pfam" id="PF02837">
    <property type="entry name" value="Glyco_hydro_2_N"/>
    <property type="match status" value="1"/>
</dbReference>
<evidence type="ECO:0000256" key="2">
    <source>
        <dbReference type="ARBA" id="ARBA00022801"/>
    </source>
</evidence>
<dbReference type="Gene3D" id="2.60.120.260">
    <property type="entry name" value="Galactose-binding domain-like"/>
    <property type="match status" value="1"/>
</dbReference>
<evidence type="ECO:0000259" key="6">
    <source>
        <dbReference type="Pfam" id="PF02837"/>
    </source>
</evidence>
<protein>
    <submittedName>
        <fullName evidence="7">Hydrolase</fullName>
    </submittedName>
</protein>
<dbReference type="Gene3D" id="3.20.20.80">
    <property type="entry name" value="Glycosidases"/>
    <property type="match status" value="1"/>
</dbReference>
<dbReference type="InterPro" id="IPR036156">
    <property type="entry name" value="Beta-gal/glucu_dom_sf"/>
</dbReference>
<dbReference type="Proteomes" id="UP000322530">
    <property type="component" value="Unassembled WGS sequence"/>
</dbReference>
<dbReference type="RefSeq" id="WP_149404205.1">
    <property type="nucleotide sequence ID" value="NZ_BIXY01000107.1"/>
</dbReference>
<gene>
    <name evidence="7" type="ORF">KDI_49310</name>
</gene>
<evidence type="ECO:0000259" key="5">
    <source>
        <dbReference type="Pfam" id="PF02836"/>
    </source>
</evidence>
<keyword evidence="3" id="KW-0326">Glycosidase</keyword>
<dbReference type="GO" id="GO:0004553">
    <property type="term" value="F:hydrolase activity, hydrolyzing O-glycosyl compounds"/>
    <property type="evidence" value="ECO:0007669"/>
    <property type="project" value="InterPro"/>
</dbReference>
<dbReference type="InterPro" id="IPR008979">
    <property type="entry name" value="Galactose-bd-like_sf"/>
</dbReference>
<dbReference type="InterPro" id="IPR017853">
    <property type="entry name" value="GH"/>
</dbReference>
<dbReference type="InterPro" id="IPR006103">
    <property type="entry name" value="Glyco_hydro_2_cat"/>
</dbReference>
<comment type="caution">
    <text evidence="7">The sequence shown here is derived from an EMBL/GenBank/DDBJ whole genome shotgun (WGS) entry which is preliminary data.</text>
</comment>
<name>A0A5A5TIX3_9CHLR</name>
<feature type="domain" description="Glycosyl hydrolases family 2 sugar binding" evidence="6">
    <location>
        <begin position="68"/>
        <end position="131"/>
    </location>
</feature>
<evidence type="ECO:0000256" key="1">
    <source>
        <dbReference type="ARBA" id="ARBA00007401"/>
    </source>
</evidence>
<comment type="similarity">
    <text evidence="1">Belongs to the glycosyl hydrolase 2 family.</text>
</comment>
<feature type="domain" description="Glycoside hydrolase family 2 catalytic" evidence="5">
    <location>
        <begin position="317"/>
        <end position="493"/>
    </location>
</feature>
<evidence type="ECO:0000313" key="7">
    <source>
        <dbReference type="EMBL" id="GCF11367.1"/>
    </source>
</evidence>